<evidence type="ECO:0000313" key="2">
    <source>
        <dbReference type="Proteomes" id="UP000594034"/>
    </source>
</evidence>
<protein>
    <recommendedName>
        <fullName evidence="3">EexN family lipoprotein</fullName>
    </recommendedName>
</protein>
<organism evidence="1 2">
    <name type="scientific">Aeromonas simiae</name>
    <dbReference type="NCBI Taxonomy" id="218936"/>
    <lineage>
        <taxon>Bacteria</taxon>
        <taxon>Pseudomonadati</taxon>
        <taxon>Pseudomonadota</taxon>
        <taxon>Gammaproteobacteria</taxon>
        <taxon>Aeromonadales</taxon>
        <taxon>Aeromonadaceae</taxon>
        <taxon>Aeromonas</taxon>
    </lineage>
</organism>
<dbReference type="KEGG" id="asim:FE240_09005"/>
<dbReference type="InterPro" id="IPR047937">
    <property type="entry name" value="Eex_IncN-like"/>
</dbReference>
<dbReference type="Proteomes" id="UP000594034">
    <property type="component" value="Chromosome"/>
</dbReference>
<sequence length="77" mass="8537">MEPKMRYLVIACTLMICACGQPERVYDRDYYKAHADEAKSVLEKCASGDMSGDNCTNARSGLSSAKAQAAYDKYKDK</sequence>
<evidence type="ECO:0000313" key="1">
    <source>
        <dbReference type="EMBL" id="QFI54814.1"/>
    </source>
</evidence>
<dbReference type="EMBL" id="CP040449">
    <property type="protein sequence ID" value="QFI54814.1"/>
    <property type="molecule type" value="Genomic_DNA"/>
</dbReference>
<dbReference type="NCBIfam" id="NF033894">
    <property type="entry name" value="Eex_IncN"/>
    <property type="match status" value="1"/>
</dbReference>
<evidence type="ECO:0008006" key="3">
    <source>
        <dbReference type="Google" id="ProtNLM"/>
    </source>
</evidence>
<dbReference type="AlphaFoldDB" id="A0A5J6WWX9"/>
<gene>
    <name evidence="1" type="ORF">FE240_09005</name>
</gene>
<keyword evidence="2" id="KW-1185">Reference proteome</keyword>
<name>A0A5J6WWX9_9GAMM</name>
<accession>A0A5J6WWX9</accession>
<reference evidence="1 2" key="1">
    <citation type="submission" date="2019-05" db="EMBL/GenBank/DDBJ databases">
        <title>OXA-830, a novel chromosomally encoded expanded-spectrum class D beta-lactamase in Aeromonas simiae.</title>
        <authorList>
            <person name="Zhou W."/>
            <person name="Chen Q."/>
        </authorList>
    </citation>
    <scope>NUCLEOTIDE SEQUENCE [LARGE SCALE GENOMIC DNA]</scope>
    <source>
        <strain evidence="1 2">A6</strain>
    </source>
</reference>
<dbReference type="PROSITE" id="PS51257">
    <property type="entry name" value="PROKAR_LIPOPROTEIN"/>
    <property type="match status" value="1"/>
</dbReference>
<proteinExistence type="predicted"/>